<evidence type="ECO:0000256" key="2">
    <source>
        <dbReference type="ARBA" id="ARBA00022723"/>
    </source>
</evidence>
<name>A0A239DCJ3_9BACT</name>
<keyword evidence="1" id="KW-0004">4Fe-4S</keyword>
<dbReference type="GO" id="GO:0051539">
    <property type="term" value="F:4 iron, 4 sulfur cluster binding"/>
    <property type="evidence" value="ECO:0007669"/>
    <property type="project" value="UniProtKB-KW"/>
</dbReference>
<sequence length="237" mass="26854">MQPAPLFPEANQPDPRLVEIDALLEARYGAEVKPREVWDPLTQFIYSILSSRTKTEDSHQVLRDLRARFGTWENLRDAPVAEIEQTIQAATFADVKAPQLKTALQQITARYGSLTLDFLAKYRTDKIRQWLEQFAGVGPKTSAAVVNFSTLRRRALCVDSHHLRVTQRLRLTPRADAAVTEERLMRLVPESWDAERLDHHHSLIKLHGQTYCTFDQPKCAACPLLAVCPTGQRNTAG</sequence>
<evidence type="ECO:0000313" key="7">
    <source>
        <dbReference type="Proteomes" id="UP000198356"/>
    </source>
</evidence>
<evidence type="ECO:0000313" key="6">
    <source>
        <dbReference type="EMBL" id="SNS30049.1"/>
    </source>
</evidence>
<dbReference type="GO" id="GO:0006284">
    <property type="term" value="P:base-excision repair"/>
    <property type="evidence" value="ECO:0007669"/>
    <property type="project" value="InterPro"/>
</dbReference>
<dbReference type="EMBL" id="FZOU01000001">
    <property type="protein sequence ID" value="SNS30049.1"/>
    <property type="molecule type" value="Genomic_DNA"/>
</dbReference>
<protein>
    <submittedName>
        <fullName evidence="6">Endonuclease-3</fullName>
    </submittedName>
</protein>
<dbReference type="RefSeq" id="WP_089406700.1">
    <property type="nucleotide sequence ID" value="NZ_FZOU01000001.1"/>
</dbReference>
<evidence type="ECO:0000259" key="5">
    <source>
        <dbReference type="SMART" id="SM00478"/>
    </source>
</evidence>
<dbReference type="OrthoDB" id="9800977at2"/>
<dbReference type="PIRSF" id="PIRSF001435">
    <property type="entry name" value="Nth"/>
    <property type="match status" value="1"/>
</dbReference>
<dbReference type="InterPro" id="IPR003265">
    <property type="entry name" value="HhH-GPD_domain"/>
</dbReference>
<keyword evidence="6" id="KW-0378">Hydrolase</keyword>
<dbReference type="InterPro" id="IPR023170">
    <property type="entry name" value="HhH_base_excis_C"/>
</dbReference>
<evidence type="ECO:0000256" key="3">
    <source>
        <dbReference type="ARBA" id="ARBA00023004"/>
    </source>
</evidence>
<evidence type="ECO:0000256" key="1">
    <source>
        <dbReference type="ARBA" id="ARBA00022485"/>
    </source>
</evidence>
<keyword evidence="7" id="KW-1185">Reference proteome</keyword>
<proteinExistence type="predicted"/>
<keyword evidence="6" id="KW-0255">Endonuclease</keyword>
<dbReference type="GO" id="GO:0004519">
    <property type="term" value="F:endonuclease activity"/>
    <property type="evidence" value="ECO:0007669"/>
    <property type="project" value="UniProtKB-KW"/>
</dbReference>
<dbReference type="SUPFAM" id="SSF48150">
    <property type="entry name" value="DNA-glycosylase"/>
    <property type="match status" value="1"/>
</dbReference>
<dbReference type="Pfam" id="PF00730">
    <property type="entry name" value="HhH-GPD"/>
    <property type="match status" value="1"/>
</dbReference>
<keyword evidence="3" id="KW-0408">Iron</keyword>
<dbReference type="Proteomes" id="UP000198356">
    <property type="component" value="Unassembled WGS sequence"/>
</dbReference>
<dbReference type="AlphaFoldDB" id="A0A239DCJ3"/>
<dbReference type="CDD" id="cd00056">
    <property type="entry name" value="ENDO3c"/>
    <property type="match status" value="1"/>
</dbReference>
<dbReference type="InterPro" id="IPR011257">
    <property type="entry name" value="DNA_glycosylase"/>
</dbReference>
<keyword evidence="4" id="KW-0411">Iron-sulfur</keyword>
<dbReference type="SMART" id="SM00478">
    <property type="entry name" value="ENDO3c"/>
    <property type="match status" value="1"/>
</dbReference>
<dbReference type="Gene3D" id="1.10.340.30">
    <property type="entry name" value="Hypothetical protein, domain 2"/>
    <property type="match status" value="1"/>
</dbReference>
<feature type="domain" description="HhH-GPD" evidence="5">
    <location>
        <begin position="49"/>
        <end position="210"/>
    </location>
</feature>
<dbReference type="PANTHER" id="PTHR10359">
    <property type="entry name" value="A/G-SPECIFIC ADENINE GLYCOSYLASE/ENDONUCLEASE III"/>
    <property type="match status" value="1"/>
</dbReference>
<gene>
    <name evidence="6" type="ORF">SAMN05421770_101401</name>
</gene>
<keyword evidence="6" id="KW-0540">Nuclease</keyword>
<dbReference type="GO" id="GO:0046872">
    <property type="term" value="F:metal ion binding"/>
    <property type="evidence" value="ECO:0007669"/>
    <property type="project" value="UniProtKB-KW"/>
</dbReference>
<organism evidence="6 7">
    <name type="scientific">Granulicella rosea</name>
    <dbReference type="NCBI Taxonomy" id="474952"/>
    <lineage>
        <taxon>Bacteria</taxon>
        <taxon>Pseudomonadati</taxon>
        <taxon>Acidobacteriota</taxon>
        <taxon>Terriglobia</taxon>
        <taxon>Terriglobales</taxon>
        <taxon>Acidobacteriaceae</taxon>
        <taxon>Granulicella</taxon>
    </lineage>
</organism>
<evidence type="ECO:0000256" key="4">
    <source>
        <dbReference type="ARBA" id="ARBA00023014"/>
    </source>
</evidence>
<reference evidence="6 7" key="1">
    <citation type="submission" date="2017-06" db="EMBL/GenBank/DDBJ databases">
        <authorList>
            <person name="Kim H.J."/>
            <person name="Triplett B.A."/>
        </authorList>
    </citation>
    <scope>NUCLEOTIDE SEQUENCE [LARGE SCALE GENOMIC DNA]</scope>
    <source>
        <strain evidence="6 7">DSM 18704</strain>
    </source>
</reference>
<keyword evidence="2" id="KW-0479">Metal-binding</keyword>
<dbReference type="Gene3D" id="1.10.1670.10">
    <property type="entry name" value="Helix-hairpin-Helix base-excision DNA repair enzymes (C-terminal)"/>
    <property type="match status" value="1"/>
</dbReference>
<accession>A0A239DCJ3</accession>